<comment type="caution">
    <text evidence="1">The sequence shown here is derived from an EMBL/GenBank/DDBJ whole genome shotgun (WGS) entry which is preliminary data.</text>
</comment>
<dbReference type="AlphaFoldDB" id="A0A1J4K595"/>
<protein>
    <submittedName>
        <fullName evidence="1">Uncharacterized protein</fullName>
    </submittedName>
</protein>
<dbReference type="RefSeq" id="XP_068359176.1">
    <property type="nucleotide sequence ID" value="XM_068492649.1"/>
</dbReference>
<dbReference type="GeneID" id="94827353"/>
<reference evidence="1" key="1">
    <citation type="submission" date="2016-10" db="EMBL/GenBank/DDBJ databases">
        <authorList>
            <person name="Benchimol M."/>
            <person name="Almeida L.G."/>
            <person name="Vasconcelos A.T."/>
            <person name="Perreira-Neves A."/>
            <person name="Rosa I.A."/>
            <person name="Tasca T."/>
            <person name="Bogo M.R."/>
            <person name="de Souza W."/>
        </authorList>
    </citation>
    <scope>NUCLEOTIDE SEQUENCE [LARGE SCALE GENOMIC DNA]</scope>
    <source>
        <strain evidence="1">K</strain>
    </source>
</reference>
<evidence type="ECO:0000313" key="1">
    <source>
        <dbReference type="EMBL" id="OHT06040.1"/>
    </source>
</evidence>
<gene>
    <name evidence="1" type="ORF">TRFO_05681</name>
</gene>
<sequence length="472" mass="55427">MEESKHIINYLEKESLNSVNVYSAIRTIDNFNFEDNLHTILELGKKHQDILFRTISDHCFNFFDHDYVISKLLVHLYNHPDFHQRCEEILLNQSSPLVIRTKDLLGLHHQNKPIETEWESPAVEGIFKMTKEWISDHVHPDSITHAIIFDDILRLDQLYHKRSLNLSNEQPTYGTMGHGFPLLDYAALAGATRCFFYLIEHGEILQNTCWTAINALHGQSQEIFNYVRDNLKVNDSLNYYDWNYNKYIEFYQYPENVEFSDLYSIILDGFYDLAKFILLRNDHFQHTNKPQSLTELASMIKNQDLFDFLVNICKLPNIKHQLPNFDDLIGNELQLTEKITHEIQCNNFHHILEICQQEKITLKNIDWRSIFVNNENLDKFLDFIFENNIEEDVFDSTCDVKVLQGMISRGYTFERPLKAFGESLSYIIPRAQIGGLVDLNRNPAGIWFDEVEMGIESIVYYTKKYLKEGGSI</sequence>
<dbReference type="EMBL" id="MLAK01000738">
    <property type="protein sequence ID" value="OHT06040.1"/>
    <property type="molecule type" value="Genomic_DNA"/>
</dbReference>
<organism evidence="1 2">
    <name type="scientific">Tritrichomonas foetus</name>
    <dbReference type="NCBI Taxonomy" id="1144522"/>
    <lineage>
        <taxon>Eukaryota</taxon>
        <taxon>Metamonada</taxon>
        <taxon>Parabasalia</taxon>
        <taxon>Tritrichomonadida</taxon>
        <taxon>Tritrichomonadidae</taxon>
        <taxon>Tritrichomonas</taxon>
    </lineage>
</organism>
<proteinExistence type="predicted"/>
<accession>A0A1J4K595</accession>
<keyword evidence="2" id="KW-1185">Reference proteome</keyword>
<dbReference type="Proteomes" id="UP000179807">
    <property type="component" value="Unassembled WGS sequence"/>
</dbReference>
<dbReference type="VEuPathDB" id="TrichDB:TRFO_05681"/>
<name>A0A1J4K595_9EUKA</name>
<evidence type="ECO:0000313" key="2">
    <source>
        <dbReference type="Proteomes" id="UP000179807"/>
    </source>
</evidence>